<dbReference type="RefSeq" id="WP_161926049.1">
    <property type="nucleotide sequence ID" value="NZ_BJOU01000001.1"/>
</dbReference>
<protein>
    <submittedName>
        <fullName evidence="2">Methyltransferase</fullName>
    </submittedName>
</protein>
<gene>
    <name evidence="2" type="ORF">nbrc107697_06440</name>
</gene>
<accession>A0A7M3SVD1</accession>
<dbReference type="Pfam" id="PF08241">
    <property type="entry name" value="Methyltransf_11"/>
    <property type="match status" value="1"/>
</dbReference>
<reference evidence="3" key="1">
    <citation type="submission" date="2019-06" db="EMBL/GenBank/DDBJ databases">
        <title>Gordonia isolated from sludge of a wastewater treatment plant.</title>
        <authorList>
            <person name="Tamura T."/>
            <person name="Aoyama K."/>
            <person name="Kang Y."/>
            <person name="Saito S."/>
            <person name="Akiyama N."/>
            <person name="Yazawa K."/>
            <person name="Gonoi T."/>
            <person name="Mikami Y."/>
        </authorList>
    </citation>
    <scope>NUCLEOTIDE SEQUENCE [LARGE SCALE GENOMIC DNA]</scope>
    <source>
        <strain evidence="3">NBRC 107697</strain>
    </source>
</reference>
<dbReference type="Gene3D" id="3.40.50.150">
    <property type="entry name" value="Vaccinia Virus protein VP39"/>
    <property type="match status" value="1"/>
</dbReference>
<keyword evidence="2" id="KW-0808">Transferase</keyword>
<dbReference type="EMBL" id="BJOU01000001">
    <property type="protein sequence ID" value="GED96605.1"/>
    <property type="molecule type" value="Genomic_DNA"/>
</dbReference>
<dbReference type="GO" id="GO:0008757">
    <property type="term" value="F:S-adenosylmethionine-dependent methyltransferase activity"/>
    <property type="evidence" value="ECO:0007669"/>
    <property type="project" value="InterPro"/>
</dbReference>
<comment type="caution">
    <text evidence="2">The sequence shown here is derived from an EMBL/GenBank/DDBJ whole genome shotgun (WGS) entry which is preliminary data.</text>
</comment>
<dbReference type="PANTHER" id="PTHR43861">
    <property type="entry name" value="TRANS-ACONITATE 2-METHYLTRANSFERASE-RELATED"/>
    <property type="match status" value="1"/>
</dbReference>
<dbReference type="SUPFAM" id="SSF53335">
    <property type="entry name" value="S-adenosyl-L-methionine-dependent methyltransferases"/>
    <property type="match status" value="1"/>
</dbReference>
<feature type="domain" description="Methyltransferase type 11" evidence="1">
    <location>
        <begin position="61"/>
        <end position="156"/>
    </location>
</feature>
<dbReference type="OrthoDB" id="9777638at2"/>
<dbReference type="Proteomes" id="UP000444980">
    <property type="component" value="Unassembled WGS sequence"/>
</dbReference>
<dbReference type="GO" id="GO:0032259">
    <property type="term" value="P:methylation"/>
    <property type="evidence" value="ECO:0007669"/>
    <property type="project" value="UniProtKB-KW"/>
</dbReference>
<proteinExistence type="predicted"/>
<sequence>MPENEKDDETVPETNARYTADGWAEAASGWVANEALFDSVYAPVTKAIVDAAKFGSNQRALDIGCGAGTLLEAGVKAGTEMVGIDIAPAMVDAARHRTPAATVLIGDAQTMDIGAAAPGAPFERIVSRFGVMFFDDPVAAFTNIRGFTAPGGRMVFACWRSVDENPTFGRAGTEVLAAELSDPPAPPAPGQPGPVAFADSDYLAGVLDKAEWSDVKINPFDTTLEHGVDGSDGVEERLTMVLSTTTGRLAADELRGRLDDAAWAELLERTRESIRSYISGGSVKLPGAMWLVTATNRVD</sequence>
<keyword evidence="3" id="KW-1185">Reference proteome</keyword>
<dbReference type="InterPro" id="IPR013216">
    <property type="entry name" value="Methyltransf_11"/>
</dbReference>
<keyword evidence="2" id="KW-0489">Methyltransferase</keyword>
<organism evidence="2 3">
    <name type="scientific">Gordonia crocea</name>
    <dbReference type="NCBI Taxonomy" id="589162"/>
    <lineage>
        <taxon>Bacteria</taxon>
        <taxon>Bacillati</taxon>
        <taxon>Actinomycetota</taxon>
        <taxon>Actinomycetes</taxon>
        <taxon>Mycobacteriales</taxon>
        <taxon>Gordoniaceae</taxon>
        <taxon>Gordonia</taxon>
    </lineage>
</organism>
<name>A0A7M3SVD1_9ACTN</name>
<evidence type="ECO:0000313" key="2">
    <source>
        <dbReference type="EMBL" id="GED96605.1"/>
    </source>
</evidence>
<dbReference type="InterPro" id="IPR029063">
    <property type="entry name" value="SAM-dependent_MTases_sf"/>
</dbReference>
<dbReference type="CDD" id="cd02440">
    <property type="entry name" value="AdoMet_MTases"/>
    <property type="match status" value="1"/>
</dbReference>
<evidence type="ECO:0000313" key="3">
    <source>
        <dbReference type="Proteomes" id="UP000444980"/>
    </source>
</evidence>
<evidence type="ECO:0000259" key="1">
    <source>
        <dbReference type="Pfam" id="PF08241"/>
    </source>
</evidence>
<dbReference type="AlphaFoldDB" id="A0A7M3SVD1"/>
<dbReference type="PANTHER" id="PTHR43861:SF1">
    <property type="entry name" value="TRANS-ACONITATE 2-METHYLTRANSFERASE"/>
    <property type="match status" value="1"/>
</dbReference>